<keyword evidence="1" id="KW-0812">Transmembrane</keyword>
<dbReference type="RefSeq" id="WP_121918360.1">
    <property type="nucleotide sequence ID" value="NZ_REFV01000016.1"/>
</dbReference>
<keyword evidence="3" id="KW-1185">Reference proteome</keyword>
<feature type="transmembrane region" description="Helical" evidence="1">
    <location>
        <begin position="149"/>
        <end position="171"/>
    </location>
</feature>
<feature type="transmembrane region" description="Helical" evidence="1">
    <location>
        <begin position="191"/>
        <end position="210"/>
    </location>
</feature>
<dbReference type="EMBL" id="REFV01000016">
    <property type="protein sequence ID" value="RMB56548.1"/>
    <property type="molecule type" value="Genomic_DNA"/>
</dbReference>
<accession>A0A3M0FVM6</accession>
<feature type="transmembrane region" description="Helical" evidence="1">
    <location>
        <begin position="6"/>
        <end position="22"/>
    </location>
</feature>
<dbReference type="AlphaFoldDB" id="A0A3M0FVM6"/>
<proteinExistence type="predicted"/>
<keyword evidence="1" id="KW-1133">Transmembrane helix</keyword>
<evidence type="ECO:0000256" key="1">
    <source>
        <dbReference type="SAM" id="Phobius"/>
    </source>
</evidence>
<keyword evidence="1" id="KW-0472">Membrane</keyword>
<gene>
    <name evidence="2" type="ORF">EAX61_14155</name>
</gene>
<feature type="transmembrane region" description="Helical" evidence="1">
    <location>
        <begin position="29"/>
        <end position="49"/>
    </location>
</feature>
<feature type="transmembrane region" description="Helical" evidence="1">
    <location>
        <begin position="88"/>
        <end position="106"/>
    </location>
</feature>
<reference evidence="2 3" key="1">
    <citation type="submission" date="2018-10" db="EMBL/GenBank/DDBJ databases">
        <title>Dokdonia luteus sp. nov., isolated from sea water.</title>
        <authorList>
            <person name="Zhou L.Y."/>
            <person name="Du Z.J."/>
        </authorList>
    </citation>
    <scope>NUCLEOTIDE SEQUENCE [LARGE SCALE GENOMIC DNA]</scope>
    <source>
        <strain evidence="2 3">SH27</strain>
    </source>
</reference>
<comment type="caution">
    <text evidence="2">The sequence shown here is derived from an EMBL/GenBank/DDBJ whole genome shotgun (WGS) entry which is preliminary data.</text>
</comment>
<feature type="transmembrane region" description="Helical" evidence="1">
    <location>
        <begin position="118"/>
        <end position="137"/>
    </location>
</feature>
<evidence type="ECO:0000313" key="2">
    <source>
        <dbReference type="EMBL" id="RMB56548.1"/>
    </source>
</evidence>
<name>A0A3M0FVM6_9FLAO</name>
<protein>
    <submittedName>
        <fullName evidence="2">Uncharacterized protein</fullName>
    </submittedName>
</protein>
<sequence>MYYNIILSIEILAAICGVIFFKKYGQTPLWPWVILLIMAPTAELIGIWYSNNITYNNHVVFNTYSFLYTLILFKIIYDHILGKSRKRLIVILLIINIVTLLINCFYDDFVTGFLTIHRGVHITTLILSLAIYLVDILKRDSVISLKQNLPLIAFSGHLLFQVIYLPIFITFEYIVSLESGGDLIYTVLHNVQGVAIIMMNVLFIFGLIWTKKTKALSV</sequence>
<dbReference type="Proteomes" id="UP000281985">
    <property type="component" value="Unassembled WGS sequence"/>
</dbReference>
<organism evidence="2 3">
    <name type="scientific">Dokdonia sinensis</name>
    <dbReference type="NCBI Taxonomy" id="2479847"/>
    <lineage>
        <taxon>Bacteria</taxon>
        <taxon>Pseudomonadati</taxon>
        <taxon>Bacteroidota</taxon>
        <taxon>Flavobacteriia</taxon>
        <taxon>Flavobacteriales</taxon>
        <taxon>Flavobacteriaceae</taxon>
        <taxon>Dokdonia</taxon>
    </lineage>
</organism>
<evidence type="ECO:0000313" key="3">
    <source>
        <dbReference type="Proteomes" id="UP000281985"/>
    </source>
</evidence>
<dbReference type="OrthoDB" id="1453530at2"/>
<feature type="transmembrane region" description="Helical" evidence="1">
    <location>
        <begin position="55"/>
        <end position="76"/>
    </location>
</feature>